<dbReference type="AlphaFoldDB" id="A0A7K1U761"/>
<feature type="transmembrane region" description="Helical" evidence="1">
    <location>
        <begin position="288"/>
        <end position="309"/>
    </location>
</feature>
<sequence>MALSKIFTLRYYAQNTGFFLLLFYFFFGIVPGGQILSYHYTLIKGFTGSLDFLALVCFIWLLYNLKCMMFILNALSAKEHLFLYGTIGLLEGSRKWKTWYWLHLTLYTPVLVYSGLAVLVALKLQFYPQAVIILLFNVLMTIFPLWFYDRKVKHPGTTSFLARWQHRVNKTFRKPLWLIYIYELLNNNIKTLAISKGASLLVIILTCSLMGGEYDERYILTGFLVCLLLQSLIVYNHRHFDDLYLSLLPQLPLALWKRYLQMGLTYLLLLAPEYILLIYRIMPAAAPLHLLLIVVLGVSVLMLLRSLLYFPGIDQDKYFRWLLLIIVGLLFLTLARLYWYGVLVMQLSAYAVFLSRYYRYEAPLEKVD</sequence>
<dbReference type="EMBL" id="WRXN01000007">
    <property type="protein sequence ID" value="MVT10126.1"/>
    <property type="molecule type" value="Genomic_DNA"/>
</dbReference>
<feature type="transmembrane region" description="Helical" evidence="1">
    <location>
        <begin position="99"/>
        <end position="120"/>
    </location>
</feature>
<keyword evidence="1" id="KW-0472">Membrane</keyword>
<comment type="caution">
    <text evidence="2">The sequence shown here is derived from an EMBL/GenBank/DDBJ whole genome shotgun (WGS) entry which is preliminary data.</text>
</comment>
<feature type="transmembrane region" description="Helical" evidence="1">
    <location>
        <begin position="218"/>
        <end position="238"/>
    </location>
</feature>
<accession>A0A7K1U761</accession>
<protein>
    <submittedName>
        <fullName evidence="2">Uncharacterized protein</fullName>
    </submittedName>
</protein>
<feature type="transmembrane region" description="Helical" evidence="1">
    <location>
        <begin position="42"/>
        <end position="63"/>
    </location>
</feature>
<name>A0A7K1U761_9BACT</name>
<feature type="transmembrane region" description="Helical" evidence="1">
    <location>
        <begin position="321"/>
        <end position="339"/>
    </location>
</feature>
<dbReference type="RefSeq" id="WP_157307567.1">
    <property type="nucleotide sequence ID" value="NZ_WRXN01000007.1"/>
</dbReference>
<proteinExistence type="predicted"/>
<keyword evidence="1" id="KW-1133">Transmembrane helix</keyword>
<dbReference type="Proteomes" id="UP000461730">
    <property type="component" value="Unassembled WGS sequence"/>
</dbReference>
<evidence type="ECO:0000313" key="3">
    <source>
        <dbReference type="Proteomes" id="UP000461730"/>
    </source>
</evidence>
<evidence type="ECO:0000313" key="2">
    <source>
        <dbReference type="EMBL" id="MVT10126.1"/>
    </source>
</evidence>
<organism evidence="2 3">
    <name type="scientific">Chitinophaga tropicalis</name>
    <dbReference type="NCBI Taxonomy" id="2683588"/>
    <lineage>
        <taxon>Bacteria</taxon>
        <taxon>Pseudomonadati</taxon>
        <taxon>Bacteroidota</taxon>
        <taxon>Chitinophagia</taxon>
        <taxon>Chitinophagales</taxon>
        <taxon>Chitinophagaceae</taxon>
        <taxon>Chitinophaga</taxon>
    </lineage>
</organism>
<evidence type="ECO:0000256" key="1">
    <source>
        <dbReference type="SAM" id="Phobius"/>
    </source>
</evidence>
<feature type="transmembrane region" description="Helical" evidence="1">
    <location>
        <begin position="126"/>
        <end position="148"/>
    </location>
</feature>
<reference evidence="2 3" key="1">
    <citation type="submission" date="2019-12" db="EMBL/GenBank/DDBJ databases">
        <title>Chitinophaga sp. strain ysch24 (GDMCC 1.1355), whole genome shotgun sequence.</title>
        <authorList>
            <person name="Zhang X."/>
        </authorList>
    </citation>
    <scope>NUCLEOTIDE SEQUENCE [LARGE SCALE GENOMIC DNA]</scope>
    <source>
        <strain evidence="3">ysch24</strain>
    </source>
</reference>
<keyword evidence="3" id="KW-1185">Reference proteome</keyword>
<keyword evidence="1" id="KW-0812">Transmembrane</keyword>
<feature type="transmembrane region" description="Helical" evidence="1">
    <location>
        <begin position="259"/>
        <end position="282"/>
    </location>
</feature>
<gene>
    <name evidence="2" type="ORF">GO493_17780</name>
</gene>